<name>A0ABV8RZG8_9BURK</name>
<dbReference type="EC" id="4.2.3.4" evidence="7 18"/>
<evidence type="ECO:0000256" key="4">
    <source>
        <dbReference type="ARBA" id="ARBA00004496"/>
    </source>
</evidence>
<dbReference type="Gene3D" id="3.40.50.1970">
    <property type="match status" value="1"/>
</dbReference>
<feature type="binding site" evidence="18">
    <location>
        <position position="141"/>
    </location>
    <ligand>
        <name>NAD(+)</name>
        <dbReference type="ChEBI" id="CHEBI:57540"/>
    </ligand>
</feature>
<evidence type="ECO:0000256" key="16">
    <source>
        <dbReference type="ARBA" id="ARBA00023239"/>
    </source>
</evidence>
<comment type="function">
    <text evidence="3 18">Catalyzes the conversion of 3-deoxy-D-arabino-heptulosonate 7-phosphate (DAHP) to dehydroquinate (DHQ).</text>
</comment>
<evidence type="ECO:0000259" key="19">
    <source>
        <dbReference type="Pfam" id="PF01761"/>
    </source>
</evidence>
<evidence type="ECO:0000256" key="2">
    <source>
        <dbReference type="ARBA" id="ARBA00001911"/>
    </source>
</evidence>
<dbReference type="PIRSF" id="PIRSF001455">
    <property type="entry name" value="DHQ_synth"/>
    <property type="match status" value="1"/>
</dbReference>
<comment type="similarity">
    <text evidence="6 18">Belongs to the sugar phosphate cyclases superfamily. Dehydroquinate synthase family.</text>
</comment>
<evidence type="ECO:0000256" key="3">
    <source>
        <dbReference type="ARBA" id="ARBA00003485"/>
    </source>
</evidence>
<feature type="binding site" evidence="18">
    <location>
        <position position="183"/>
    </location>
    <ligand>
        <name>Zn(2+)</name>
        <dbReference type="ChEBI" id="CHEBI:29105"/>
    </ligand>
</feature>
<dbReference type="GO" id="GO:0003856">
    <property type="term" value="F:3-dehydroquinate synthase activity"/>
    <property type="evidence" value="ECO:0007669"/>
    <property type="project" value="UniProtKB-EC"/>
</dbReference>
<dbReference type="InterPro" id="IPR050071">
    <property type="entry name" value="Dehydroquinate_synthase"/>
</dbReference>
<evidence type="ECO:0000256" key="8">
    <source>
        <dbReference type="ARBA" id="ARBA00017684"/>
    </source>
</evidence>
<protein>
    <recommendedName>
        <fullName evidence="8 18">3-dehydroquinate synthase</fullName>
        <shortName evidence="18">DHQS</shortName>
        <ecNumber evidence="7 18">4.2.3.4</ecNumber>
    </recommendedName>
</protein>
<keyword evidence="13 18" id="KW-0862">Zinc</keyword>
<evidence type="ECO:0000256" key="6">
    <source>
        <dbReference type="ARBA" id="ARBA00005412"/>
    </source>
</evidence>
<feature type="binding site" evidence="18">
    <location>
        <position position="150"/>
    </location>
    <ligand>
        <name>NAD(+)</name>
        <dbReference type="ChEBI" id="CHEBI:57540"/>
    </ligand>
</feature>
<feature type="binding site" evidence="18">
    <location>
        <position position="263"/>
    </location>
    <ligand>
        <name>Zn(2+)</name>
        <dbReference type="ChEBI" id="CHEBI:29105"/>
    </ligand>
</feature>
<evidence type="ECO:0000256" key="11">
    <source>
        <dbReference type="ARBA" id="ARBA00022723"/>
    </source>
</evidence>
<evidence type="ECO:0000256" key="7">
    <source>
        <dbReference type="ARBA" id="ARBA00013031"/>
    </source>
</evidence>
<dbReference type="NCBIfam" id="TIGR01357">
    <property type="entry name" value="aroB"/>
    <property type="match status" value="1"/>
</dbReference>
<dbReference type="Proteomes" id="UP001595756">
    <property type="component" value="Unassembled WGS sequence"/>
</dbReference>
<keyword evidence="11 18" id="KW-0479">Metal-binding</keyword>
<comment type="cofactor">
    <cofactor evidence="2 18">
        <name>NAD(+)</name>
        <dbReference type="ChEBI" id="CHEBI:57540"/>
    </cofactor>
</comment>
<feature type="domain" description="3-dehydroquinate synthase C-terminal" evidence="20">
    <location>
        <begin position="180"/>
        <end position="323"/>
    </location>
</feature>
<proteinExistence type="inferred from homology"/>
<comment type="caution">
    <text evidence="21">The sequence shown here is derived from an EMBL/GenBank/DDBJ whole genome shotgun (WGS) entry which is preliminary data.</text>
</comment>
<keyword evidence="14 18" id="KW-0520">NAD</keyword>
<evidence type="ECO:0000256" key="14">
    <source>
        <dbReference type="ARBA" id="ARBA00023027"/>
    </source>
</evidence>
<dbReference type="SUPFAM" id="SSF56796">
    <property type="entry name" value="Dehydroquinate synthase-like"/>
    <property type="match status" value="1"/>
</dbReference>
<feature type="binding site" evidence="18">
    <location>
        <position position="246"/>
    </location>
    <ligand>
        <name>Zn(2+)</name>
        <dbReference type="ChEBI" id="CHEBI:29105"/>
    </ligand>
</feature>
<comment type="pathway">
    <text evidence="5 18">Metabolic intermediate biosynthesis; chorismate biosynthesis; chorismate from D-erythrose 4-phosphate and phosphoenolpyruvate: step 2/7.</text>
</comment>
<keyword evidence="16 18" id="KW-0456">Lyase</keyword>
<dbReference type="Pfam" id="PF01761">
    <property type="entry name" value="DHQ_synthase"/>
    <property type="match status" value="1"/>
</dbReference>
<organism evidence="21 22">
    <name type="scientific">Castellaniella hirudinis</name>
    <dbReference type="NCBI Taxonomy" id="1144617"/>
    <lineage>
        <taxon>Bacteria</taxon>
        <taxon>Pseudomonadati</taxon>
        <taxon>Pseudomonadota</taxon>
        <taxon>Betaproteobacteria</taxon>
        <taxon>Burkholderiales</taxon>
        <taxon>Alcaligenaceae</taxon>
        <taxon>Castellaniella</taxon>
    </lineage>
</organism>
<evidence type="ECO:0000259" key="20">
    <source>
        <dbReference type="Pfam" id="PF24621"/>
    </source>
</evidence>
<comment type="catalytic activity">
    <reaction evidence="1 18">
        <text>7-phospho-2-dehydro-3-deoxy-D-arabino-heptonate = 3-dehydroquinate + phosphate</text>
        <dbReference type="Rhea" id="RHEA:21968"/>
        <dbReference type="ChEBI" id="CHEBI:32364"/>
        <dbReference type="ChEBI" id="CHEBI:43474"/>
        <dbReference type="ChEBI" id="CHEBI:58394"/>
        <dbReference type="EC" id="4.2.3.4"/>
    </reaction>
</comment>
<gene>
    <name evidence="18 21" type="primary">aroB</name>
    <name evidence="21" type="ORF">ACFO0J_12130</name>
</gene>
<sequence length="360" mass="38303">MHTVQVETPGGRYPIHIGAGRLDAVADSIPADATAIAVVTNTTVGALYGDRLRAALQAAGKPLQFIELPDGEQHKTWESLDRIFDALLAATLDRKAVLVALGGGVVGDIGGFAASCYMRGIRFVQVPTTLLAQVDSSVGGKTAINHPRGKNMIGAFYQPLAVEIDPGVLATLPAREISAGLAEIIKYGMIADPEFFAWCEAHVGALRALDEQAIRHAVRRSCELKAWVVSQDERESGLRAILNFGHTFGHAIESGLGYGQWLHGEAVGCGMVMAAELSARVCGLDAGAVDRIRALVAAIGCPVQPPALGADRWLDLMRVDKKNEGRQIRYVLLPALGRAEVRAVADDRVRPLLPDAAQTV</sequence>
<feature type="binding site" evidence="18">
    <location>
        <begin position="104"/>
        <end position="108"/>
    </location>
    <ligand>
        <name>NAD(+)</name>
        <dbReference type="ChEBI" id="CHEBI:57540"/>
    </ligand>
</feature>
<dbReference type="InterPro" id="IPR030963">
    <property type="entry name" value="DHQ_synth_fam"/>
</dbReference>
<comment type="caution">
    <text evidence="18">Lacks conserved residue(s) required for the propagation of feature annotation.</text>
</comment>
<evidence type="ECO:0000256" key="12">
    <source>
        <dbReference type="ARBA" id="ARBA00022741"/>
    </source>
</evidence>
<comment type="subcellular location">
    <subcellularLocation>
        <location evidence="4 18">Cytoplasm</location>
    </subcellularLocation>
</comment>
<feature type="domain" description="3-dehydroquinate synthase N-terminal" evidence="19">
    <location>
        <begin position="66"/>
        <end position="178"/>
    </location>
</feature>
<keyword evidence="12 18" id="KW-0547">Nucleotide-binding</keyword>
<evidence type="ECO:0000256" key="10">
    <source>
        <dbReference type="ARBA" id="ARBA00022605"/>
    </source>
</evidence>
<dbReference type="Gene3D" id="1.20.1090.10">
    <property type="entry name" value="Dehydroquinate synthase-like - alpha domain"/>
    <property type="match status" value="1"/>
</dbReference>
<dbReference type="RefSeq" id="WP_376813351.1">
    <property type="nucleotide sequence ID" value="NZ_JBHSDY010000007.1"/>
</dbReference>
<dbReference type="EMBL" id="JBHSDY010000007">
    <property type="protein sequence ID" value="MFC4298791.1"/>
    <property type="molecule type" value="Genomic_DNA"/>
</dbReference>
<evidence type="ECO:0000256" key="13">
    <source>
        <dbReference type="ARBA" id="ARBA00022833"/>
    </source>
</evidence>
<evidence type="ECO:0000256" key="17">
    <source>
        <dbReference type="ARBA" id="ARBA00023285"/>
    </source>
</evidence>
<evidence type="ECO:0000256" key="9">
    <source>
        <dbReference type="ARBA" id="ARBA00022490"/>
    </source>
</evidence>
<evidence type="ECO:0000256" key="18">
    <source>
        <dbReference type="HAMAP-Rule" id="MF_00110"/>
    </source>
</evidence>
<reference evidence="22" key="1">
    <citation type="journal article" date="2019" name="Int. J. Syst. Evol. Microbiol.">
        <title>The Global Catalogue of Microorganisms (GCM) 10K type strain sequencing project: providing services to taxonomists for standard genome sequencing and annotation.</title>
        <authorList>
            <consortium name="The Broad Institute Genomics Platform"/>
            <consortium name="The Broad Institute Genome Sequencing Center for Infectious Disease"/>
            <person name="Wu L."/>
            <person name="Ma J."/>
        </authorList>
    </citation>
    <scope>NUCLEOTIDE SEQUENCE [LARGE SCALE GENOMIC DNA]</scope>
    <source>
        <strain evidence="22">CGMCC 1.19029</strain>
    </source>
</reference>
<dbReference type="CDD" id="cd08195">
    <property type="entry name" value="DHQS"/>
    <property type="match status" value="1"/>
</dbReference>
<comment type="cofactor">
    <cofactor evidence="18">
        <name>Co(2+)</name>
        <dbReference type="ChEBI" id="CHEBI:48828"/>
    </cofactor>
    <cofactor evidence="18">
        <name>Zn(2+)</name>
        <dbReference type="ChEBI" id="CHEBI:29105"/>
    </cofactor>
    <text evidence="18">Binds 1 divalent metal cation per subunit. Can use either Co(2+) or Zn(2+).</text>
</comment>
<feature type="binding site" evidence="18">
    <location>
        <begin position="128"/>
        <end position="129"/>
    </location>
    <ligand>
        <name>NAD(+)</name>
        <dbReference type="ChEBI" id="CHEBI:57540"/>
    </ligand>
</feature>
<dbReference type="Pfam" id="PF24621">
    <property type="entry name" value="DHQS_C"/>
    <property type="match status" value="1"/>
</dbReference>
<feature type="binding site" evidence="18">
    <location>
        <begin position="70"/>
        <end position="75"/>
    </location>
    <ligand>
        <name>NAD(+)</name>
        <dbReference type="ChEBI" id="CHEBI:57540"/>
    </ligand>
</feature>
<keyword evidence="9 18" id="KW-0963">Cytoplasm</keyword>
<evidence type="ECO:0000313" key="22">
    <source>
        <dbReference type="Proteomes" id="UP001595756"/>
    </source>
</evidence>
<dbReference type="PANTHER" id="PTHR43622">
    <property type="entry name" value="3-DEHYDROQUINATE SYNTHASE"/>
    <property type="match status" value="1"/>
</dbReference>
<dbReference type="InterPro" id="IPR056179">
    <property type="entry name" value="DHQS_C"/>
</dbReference>
<evidence type="ECO:0000313" key="21">
    <source>
        <dbReference type="EMBL" id="MFC4298791.1"/>
    </source>
</evidence>
<keyword evidence="22" id="KW-1185">Reference proteome</keyword>
<accession>A0ABV8RZG8</accession>
<dbReference type="PANTHER" id="PTHR43622:SF7">
    <property type="entry name" value="3-DEHYDROQUINATE SYNTHASE, CHLOROPLASTIC"/>
    <property type="match status" value="1"/>
</dbReference>
<keyword evidence="15 18" id="KW-0057">Aromatic amino acid biosynthesis</keyword>
<evidence type="ECO:0000256" key="1">
    <source>
        <dbReference type="ARBA" id="ARBA00001393"/>
    </source>
</evidence>
<evidence type="ECO:0000256" key="5">
    <source>
        <dbReference type="ARBA" id="ARBA00004661"/>
    </source>
</evidence>
<keyword evidence="17 18" id="KW-0170">Cobalt</keyword>
<dbReference type="InterPro" id="IPR030960">
    <property type="entry name" value="DHQS/DOIS_N"/>
</dbReference>
<keyword evidence="10 18" id="KW-0028">Amino-acid biosynthesis</keyword>
<dbReference type="InterPro" id="IPR016037">
    <property type="entry name" value="DHQ_synth_AroB"/>
</dbReference>
<dbReference type="HAMAP" id="MF_00110">
    <property type="entry name" value="DHQ_synthase"/>
    <property type="match status" value="1"/>
</dbReference>
<evidence type="ECO:0000256" key="15">
    <source>
        <dbReference type="ARBA" id="ARBA00023141"/>
    </source>
</evidence>